<keyword evidence="3" id="KW-1003">Cell membrane</keyword>
<dbReference type="PANTHER" id="PTHR42771:SF2">
    <property type="entry name" value="IRON(3+)-HYDROXAMATE IMPORT ATP-BINDING PROTEIN FHUC"/>
    <property type="match status" value="1"/>
</dbReference>
<dbReference type="KEGG" id="acel:acsn021_10750"/>
<dbReference type="InterPro" id="IPR003959">
    <property type="entry name" value="ATPase_AAA_core"/>
</dbReference>
<evidence type="ECO:0000256" key="6">
    <source>
        <dbReference type="ARBA" id="ARBA00023065"/>
    </source>
</evidence>
<dbReference type="RefSeq" id="WP_184090819.1">
    <property type="nucleotide sequence ID" value="NZ_AP023367.1"/>
</dbReference>
<keyword evidence="5" id="KW-0408">Iron</keyword>
<evidence type="ECO:0000256" key="4">
    <source>
        <dbReference type="ARBA" id="ARBA00022496"/>
    </source>
</evidence>
<dbReference type="InterPro" id="IPR003593">
    <property type="entry name" value="AAA+_ATPase"/>
</dbReference>
<dbReference type="Proteomes" id="UP000515561">
    <property type="component" value="Chromosome"/>
</dbReference>
<gene>
    <name evidence="8" type="ORF">acsn021_10750</name>
</gene>
<dbReference type="PANTHER" id="PTHR42771">
    <property type="entry name" value="IRON(3+)-HYDROXAMATE IMPORT ATP-BINDING PROTEIN FHUC"/>
    <property type="match status" value="1"/>
</dbReference>
<dbReference type="GO" id="GO:0016887">
    <property type="term" value="F:ATP hydrolysis activity"/>
    <property type="evidence" value="ECO:0007669"/>
    <property type="project" value="InterPro"/>
</dbReference>
<evidence type="ECO:0000256" key="3">
    <source>
        <dbReference type="ARBA" id="ARBA00022475"/>
    </source>
</evidence>
<dbReference type="Gene3D" id="3.40.50.300">
    <property type="entry name" value="P-loop containing nucleotide triphosphate hydrolases"/>
    <property type="match status" value="1"/>
</dbReference>
<dbReference type="GO" id="GO:0005524">
    <property type="term" value="F:ATP binding"/>
    <property type="evidence" value="ECO:0007669"/>
    <property type="project" value="InterPro"/>
</dbReference>
<dbReference type="SUPFAM" id="SSF52540">
    <property type="entry name" value="P-loop containing nucleoside triphosphate hydrolases"/>
    <property type="match status" value="1"/>
</dbReference>
<name>A0A6S6QUZ3_9FIRM</name>
<reference evidence="8 9" key="1">
    <citation type="journal article" date="2016" name="Int. J. Syst. Evol. Microbiol.">
        <title>Descriptions of Anaerotaenia torta gen. nov., sp. nov. and Anaerocolumna cellulosilytica gen. nov., sp. nov. isolated from a methanogenic reactor of cattle waste.</title>
        <authorList>
            <person name="Uek A."/>
            <person name="Ohtaki Y."/>
            <person name="Kaku N."/>
            <person name="Ueki K."/>
        </authorList>
    </citation>
    <scope>NUCLEOTIDE SEQUENCE [LARGE SCALE GENOMIC DNA]</scope>
    <source>
        <strain evidence="8 9">SN021</strain>
    </source>
</reference>
<evidence type="ECO:0000256" key="1">
    <source>
        <dbReference type="ARBA" id="ARBA00004202"/>
    </source>
</evidence>
<keyword evidence="2" id="KW-0813">Transport</keyword>
<dbReference type="GO" id="GO:0005886">
    <property type="term" value="C:plasma membrane"/>
    <property type="evidence" value="ECO:0007669"/>
    <property type="project" value="UniProtKB-SubCell"/>
</dbReference>
<keyword evidence="7" id="KW-0472">Membrane</keyword>
<evidence type="ECO:0000256" key="5">
    <source>
        <dbReference type="ARBA" id="ARBA00023004"/>
    </source>
</evidence>
<evidence type="ECO:0000256" key="7">
    <source>
        <dbReference type="ARBA" id="ARBA00023136"/>
    </source>
</evidence>
<dbReference type="InterPro" id="IPR051535">
    <property type="entry name" value="Siderophore_ABC-ATPase"/>
</dbReference>
<keyword evidence="4" id="KW-0410">Iron transport</keyword>
<dbReference type="EMBL" id="AP023367">
    <property type="protein sequence ID" value="BCJ93506.1"/>
    <property type="molecule type" value="Genomic_DNA"/>
</dbReference>
<dbReference type="AlphaFoldDB" id="A0A6S6QUZ3"/>
<keyword evidence="6" id="KW-0406">Ion transport</keyword>
<proteinExistence type="predicted"/>
<dbReference type="InterPro" id="IPR027417">
    <property type="entry name" value="P-loop_NTPase"/>
</dbReference>
<organism evidence="8 9">
    <name type="scientific">Anaerocolumna cellulosilytica</name>
    <dbReference type="NCBI Taxonomy" id="433286"/>
    <lineage>
        <taxon>Bacteria</taxon>
        <taxon>Bacillati</taxon>
        <taxon>Bacillota</taxon>
        <taxon>Clostridia</taxon>
        <taxon>Lachnospirales</taxon>
        <taxon>Lachnospiraceae</taxon>
        <taxon>Anaerocolumna</taxon>
    </lineage>
</organism>
<comment type="subcellular location">
    <subcellularLocation>
        <location evidence="1">Cell membrane</location>
        <topology evidence="1">Peripheral membrane protein</topology>
    </subcellularLocation>
</comment>
<dbReference type="GO" id="GO:0006826">
    <property type="term" value="P:iron ion transport"/>
    <property type="evidence" value="ECO:0007669"/>
    <property type="project" value="UniProtKB-KW"/>
</dbReference>
<protein>
    <submittedName>
        <fullName evidence="8">ATPase AAA</fullName>
    </submittedName>
</protein>
<accession>A0A6S6QUZ3</accession>
<evidence type="ECO:0000256" key="2">
    <source>
        <dbReference type="ARBA" id="ARBA00022448"/>
    </source>
</evidence>
<sequence>MVYLKSFSLPNQYHIDMNLLPSAYPSSVFYFKELTLITFERITIFYGGNGSGKSTLLNLISDKLGLQRITTVDRSKEFHNFLHLCKYGLEEEEELRNGLPEGSKIISSEDIMDHILNQRINNKATGISQEKSFEEYMKYKFSDFHYRNLEDYENLKKVNTTRRLTATKYVNTNAGTKSREFSNGENALNYFDRELKEGNLYILDEPENSLSPRYQFELTKLLTDMARFFNCQFIIATHSPFILSAEGARIYNLDEEPVEIRRWEELESIRFYHDFFKERDKYF</sequence>
<dbReference type="CDD" id="cd00267">
    <property type="entry name" value="ABC_ATPase"/>
    <property type="match status" value="1"/>
</dbReference>
<dbReference type="Pfam" id="PF13304">
    <property type="entry name" value="AAA_21"/>
    <property type="match status" value="1"/>
</dbReference>
<evidence type="ECO:0000313" key="9">
    <source>
        <dbReference type="Proteomes" id="UP000515561"/>
    </source>
</evidence>
<evidence type="ECO:0000313" key="8">
    <source>
        <dbReference type="EMBL" id="BCJ93506.1"/>
    </source>
</evidence>
<dbReference type="SMART" id="SM00382">
    <property type="entry name" value="AAA"/>
    <property type="match status" value="1"/>
</dbReference>
<keyword evidence="9" id="KW-1185">Reference proteome</keyword>